<evidence type="ECO:0000256" key="4">
    <source>
        <dbReference type="ARBA" id="ARBA00023163"/>
    </source>
</evidence>
<feature type="domain" description="TCP" evidence="6">
    <location>
        <begin position="1"/>
        <end position="42"/>
    </location>
</feature>
<dbReference type="EMBL" id="AY225844">
    <property type="protein sequence ID" value="AAO88046.1"/>
    <property type="molecule type" value="Genomic_DNA"/>
</dbReference>
<proteinExistence type="predicted"/>
<dbReference type="Pfam" id="PF03634">
    <property type="entry name" value="TCP"/>
    <property type="match status" value="1"/>
</dbReference>
<evidence type="ECO:0000259" key="6">
    <source>
        <dbReference type="PROSITE" id="PS51369"/>
    </source>
</evidence>
<sequence>RVRLSSEVARKFFDLQDMLQFDKPSNTLEWLFTKSDNAIKELARTKHTCCTCTSNNNNNDNNNISDKCFYCCNNNSEQQDAGAVQLQHSTSEKWMSSLIDSSSCSSTKGRNNNNKLKWTQREDVCVQSKKESRDK</sequence>
<name>Q84N71_9FABA</name>
<keyword evidence="4" id="KW-0804">Transcription</keyword>
<dbReference type="GO" id="GO:2000032">
    <property type="term" value="P:regulation of secondary shoot formation"/>
    <property type="evidence" value="ECO:0007669"/>
    <property type="project" value="TreeGrafter"/>
</dbReference>
<reference evidence="7" key="1">
    <citation type="journal article" date="2003" name="Plant Physiol.">
        <title>A phylogenomic investigation of CYCLOIDEA-like TCP genes in the Leguminosae.</title>
        <authorList>
            <person name="Citerne H.L."/>
            <person name="Luo D."/>
            <person name="Pennington R.T."/>
            <person name="Coen E."/>
            <person name="Cronk Q.C."/>
        </authorList>
    </citation>
    <scope>NUCLEOTIDE SEQUENCE</scope>
    <source>
        <strain evidence="7">2</strain>
    </source>
</reference>
<feature type="non-terminal residue" evidence="7">
    <location>
        <position position="1"/>
    </location>
</feature>
<dbReference type="PANTHER" id="PTHR31072:SF254">
    <property type="entry name" value="TCP FAMILY TRANSCRIPTION FACTOR"/>
    <property type="match status" value="1"/>
</dbReference>
<evidence type="ECO:0000256" key="3">
    <source>
        <dbReference type="ARBA" id="ARBA00023125"/>
    </source>
</evidence>
<dbReference type="GO" id="GO:0005634">
    <property type="term" value="C:nucleus"/>
    <property type="evidence" value="ECO:0007669"/>
    <property type="project" value="UniProtKB-SubCell"/>
</dbReference>
<organism evidence="7">
    <name type="scientific">Amicia glandulosa</name>
    <dbReference type="NCBI Taxonomy" id="105934"/>
    <lineage>
        <taxon>Eukaryota</taxon>
        <taxon>Viridiplantae</taxon>
        <taxon>Streptophyta</taxon>
        <taxon>Embryophyta</taxon>
        <taxon>Tracheophyta</taxon>
        <taxon>Spermatophyta</taxon>
        <taxon>Magnoliopsida</taxon>
        <taxon>eudicotyledons</taxon>
        <taxon>Gunneridae</taxon>
        <taxon>Pentapetalae</taxon>
        <taxon>rosids</taxon>
        <taxon>fabids</taxon>
        <taxon>Fabales</taxon>
        <taxon>Fabaceae</taxon>
        <taxon>Papilionoideae</taxon>
        <taxon>50 kb inversion clade</taxon>
        <taxon>dalbergioids sensu lato</taxon>
        <taxon>Dalbergieae</taxon>
        <taxon>Adesmia clade</taxon>
        <taxon>Amicia</taxon>
    </lineage>
</organism>
<dbReference type="PROSITE" id="PS51369">
    <property type="entry name" value="TCP"/>
    <property type="match status" value="1"/>
</dbReference>
<dbReference type="GO" id="GO:0003700">
    <property type="term" value="F:DNA-binding transcription factor activity"/>
    <property type="evidence" value="ECO:0007669"/>
    <property type="project" value="InterPro"/>
</dbReference>
<keyword evidence="3" id="KW-0238">DNA-binding</keyword>
<feature type="non-terminal residue" evidence="7">
    <location>
        <position position="135"/>
    </location>
</feature>
<dbReference type="GO" id="GO:0043565">
    <property type="term" value="F:sequence-specific DNA binding"/>
    <property type="evidence" value="ECO:0007669"/>
    <property type="project" value="TreeGrafter"/>
</dbReference>
<comment type="subcellular location">
    <subcellularLocation>
        <location evidence="1">Nucleus</location>
    </subcellularLocation>
</comment>
<evidence type="ECO:0000256" key="1">
    <source>
        <dbReference type="ARBA" id="ARBA00004123"/>
    </source>
</evidence>
<keyword evidence="2" id="KW-0805">Transcription regulation</keyword>
<dbReference type="PANTHER" id="PTHR31072">
    <property type="entry name" value="TRANSCRIPTION FACTOR TCP4-RELATED"/>
    <property type="match status" value="1"/>
</dbReference>
<keyword evidence="5" id="KW-0539">Nucleus</keyword>
<accession>Q84N71</accession>
<reference evidence="7" key="2">
    <citation type="submission" date="2003-01" db="EMBL/GenBank/DDBJ databases">
        <authorList>
            <person name="Citerne H."/>
        </authorList>
    </citation>
    <scope>NUCLEOTIDE SEQUENCE</scope>
    <source>
        <strain evidence="7">2</strain>
    </source>
</reference>
<evidence type="ECO:0000256" key="5">
    <source>
        <dbReference type="ARBA" id="ARBA00023242"/>
    </source>
</evidence>
<dbReference type="InterPro" id="IPR005333">
    <property type="entry name" value="Transcription_factor_TCP"/>
</dbReference>
<dbReference type="AlphaFoldDB" id="Q84N71"/>
<dbReference type="InterPro" id="IPR017887">
    <property type="entry name" value="TF_TCP_subgr"/>
</dbReference>
<evidence type="ECO:0000313" key="7">
    <source>
        <dbReference type="EMBL" id="AAO88046.1"/>
    </source>
</evidence>
<evidence type="ECO:0000256" key="2">
    <source>
        <dbReference type="ARBA" id="ARBA00023015"/>
    </source>
</evidence>
<protein>
    <submittedName>
        <fullName evidence="7">LEGCYC</fullName>
    </submittedName>
</protein>